<comment type="caution">
    <text evidence="1">The sequence shown here is derived from an EMBL/GenBank/DDBJ whole genome shotgun (WGS) entry which is preliminary data.</text>
</comment>
<sequence>MATLQFKDDSMKVHLYEFDSSRKWQVNELRATGSSRDEDMEKCFSSQSVKCHSFVLDEDVELIECGKSYQYYLGDAAFTLEPGVLPPFRKYSFNIREEVMKVAGYSEHFLRNAWYIMIRGPIELQLFMAGDVKDKKMVLDGYRNQIYE</sequence>
<dbReference type="OrthoDB" id="10261385at2759"/>
<evidence type="ECO:0000313" key="1">
    <source>
        <dbReference type="EMBL" id="KAF6160262.1"/>
    </source>
</evidence>
<dbReference type="Proteomes" id="UP000541444">
    <property type="component" value="Unassembled WGS sequence"/>
</dbReference>
<keyword evidence="2" id="KW-1185">Reference proteome</keyword>
<gene>
    <name evidence="1" type="ORF">GIB67_019031</name>
</gene>
<accession>A0A7J7MZT7</accession>
<name>A0A7J7MZT7_9MAGN</name>
<dbReference type="AlphaFoldDB" id="A0A7J7MZT7"/>
<protein>
    <submittedName>
        <fullName evidence="1">Uncharacterized protein</fullName>
    </submittedName>
</protein>
<evidence type="ECO:0000313" key="2">
    <source>
        <dbReference type="Proteomes" id="UP000541444"/>
    </source>
</evidence>
<dbReference type="EMBL" id="JACGCM010001165">
    <property type="protein sequence ID" value="KAF6160262.1"/>
    <property type="molecule type" value="Genomic_DNA"/>
</dbReference>
<reference evidence="1 2" key="1">
    <citation type="journal article" date="2020" name="IScience">
        <title>Genome Sequencing of the Endangered Kingdonia uniflora (Circaeasteraceae, Ranunculales) Reveals Potential Mechanisms of Evolutionary Specialization.</title>
        <authorList>
            <person name="Sun Y."/>
            <person name="Deng T."/>
            <person name="Zhang A."/>
            <person name="Moore M.J."/>
            <person name="Landis J.B."/>
            <person name="Lin N."/>
            <person name="Zhang H."/>
            <person name="Zhang X."/>
            <person name="Huang J."/>
            <person name="Zhang X."/>
            <person name="Sun H."/>
            <person name="Wang H."/>
        </authorList>
    </citation>
    <scope>NUCLEOTIDE SEQUENCE [LARGE SCALE GENOMIC DNA]</scope>
    <source>
        <strain evidence="1">TB1705</strain>
        <tissue evidence="1">Leaf</tissue>
    </source>
</reference>
<organism evidence="1 2">
    <name type="scientific">Kingdonia uniflora</name>
    <dbReference type="NCBI Taxonomy" id="39325"/>
    <lineage>
        <taxon>Eukaryota</taxon>
        <taxon>Viridiplantae</taxon>
        <taxon>Streptophyta</taxon>
        <taxon>Embryophyta</taxon>
        <taxon>Tracheophyta</taxon>
        <taxon>Spermatophyta</taxon>
        <taxon>Magnoliopsida</taxon>
        <taxon>Ranunculales</taxon>
        <taxon>Circaeasteraceae</taxon>
        <taxon>Kingdonia</taxon>
    </lineage>
</organism>
<proteinExistence type="predicted"/>